<dbReference type="CDD" id="cd05237">
    <property type="entry name" value="UDP_invert_4-6DH_SDR_e"/>
    <property type="match status" value="1"/>
</dbReference>
<evidence type="ECO:0000313" key="4">
    <source>
        <dbReference type="EMBL" id="TWH90570.1"/>
    </source>
</evidence>
<dbReference type="EMBL" id="VLKI01000001">
    <property type="protein sequence ID" value="TWH90570.1"/>
    <property type="molecule type" value="Genomic_DNA"/>
</dbReference>
<feature type="domain" description="Polysaccharide biosynthesis protein CapD-like" evidence="3">
    <location>
        <begin position="192"/>
        <end position="474"/>
    </location>
</feature>
<dbReference type="InterPro" id="IPR003869">
    <property type="entry name" value="Polysac_CapD-like"/>
</dbReference>
<feature type="transmembrane region" description="Helical" evidence="2">
    <location>
        <begin position="12"/>
        <end position="29"/>
    </location>
</feature>
<accession>A0A562K568</accession>
<dbReference type="AlphaFoldDB" id="A0A562K568"/>
<sequence>MNSLFLFIKEYVINYFFLTGIFILSLIAAESEGLIFETMNIKMVIALVVYVLLAQLCLYKFELTKQLGNFDKEGYLLVIKSLTIAIFLFSMYFLIFLYEQLNLFFLLILLASSAVLVPEAPAISFKNENISKRRTLINRPFPGGHKLAKSFLKRKEKKSKSKKSKINVKDLIGRDIIEPTHRISKYITNKSVLITGAGGSIGSELVKQVAKYNPESLILLGHGENSIFSVSADLKEKFPQTKTHLVIADIQDKYHIEQIFHKYKPNIVFHAAAHKHVPLMEINEGAAVRNNIFGTENLARASSKFSVDRFVFISTDKAVEPINIMGKTKRIGELIVQSIAAESLTKFSIVRFGNVLESRGSVIPIFKKQIESGGPVTVTDPNMVRYFMTIPEAVQLVLEAGALSNGGEVFVLDMGEPVKIIDIAKKLICLSGYIPDKDIRIEYTGIRPGEKLNESLFYSNEEIAVTKHPHVVIAVPKIKNNGNLAEQLKKLKEATKHFPEEIGDLLDKIIQNYN</sequence>
<dbReference type="Gene3D" id="3.40.50.720">
    <property type="entry name" value="NAD(P)-binding Rossmann-like Domain"/>
    <property type="match status" value="1"/>
</dbReference>
<evidence type="ECO:0000256" key="1">
    <source>
        <dbReference type="ARBA" id="ARBA00007430"/>
    </source>
</evidence>
<dbReference type="GeneID" id="79719297"/>
<keyword evidence="5" id="KW-1185">Reference proteome</keyword>
<dbReference type="Proteomes" id="UP000318667">
    <property type="component" value="Unassembled WGS sequence"/>
</dbReference>
<evidence type="ECO:0000259" key="3">
    <source>
        <dbReference type="Pfam" id="PF02719"/>
    </source>
</evidence>
<dbReference type="SUPFAM" id="SSF51735">
    <property type="entry name" value="NAD(P)-binding Rossmann-fold domains"/>
    <property type="match status" value="1"/>
</dbReference>
<dbReference type="RefSeq" id="WP_144538694.1">
    <property type="nucleotide sequence ID" value="NZ_CBCSDC010000029.1"/>
</dbReference>
<dbReference type="PANTHER" id="PTHR43318">
    <property type="entry name" value="UDP-N-ACETYLGLUCOSAMINE 4,6-DEHYDRATASE"/>
    <property type="match status" value="1"/>
</dbReference>
<gene>
    <name evidence="4" type="ORF">IQ19_00013</name>
</gene>
<keyword evidence="2" id="KW-0812">Transmembrane</keyword>
<evidence type="ECO:0000313" key="5">
    <source>
        <dbReference type="Proteomes" id="UP000318667"/>
    </source>
</evidence>
<comment type="similarity">
    <text evidence="1">Belongs to the polysaccharide synthase family.</text>
</comment>
<keyword evidence="2" id="KW-0472">Membrane</keyword>
<dbReference type="PANTHER" id="PTHR43318:SF1">
    <property type="entry name" value="POLYSACCHARIDE BIOSYNTHESIS PROTEIN EPSC-RELATED"/>
    <property type="match status" value="1"/>
</dbReference>
<dbReference type="InterPro" id="IPR051203">
    <property type="entry name" value="Polysaccharide_Synthase-Rel"/>
</dbReference>
<dbReference type="Pfam" id="PF02719">
    <property type="entry name" value="Polysacc_synt_2"/>
    <property type="match status" value="1"/>
</dbReference>
<organism evidence="4 5">
    <name type="scientific">Cytobacillus oceanisediminis</name>
    <dbReference type="NCBI Taxonomy" id="665099"/>
    <lineage>
        <taxon>Bacteria</taxon>
        <taxon>Bacillati</taxon>
        <taxon>Bacillota</taxon>
        <taxon>Bacilli</taxon>
        <taxon>Bacillales</taxon>
        <taxon>Bacillaceae</taxon>
        <taxon>Cytobacillus</taxon>
    </lineage>
</organism>
<protein>
    <submittedName>
        <fullName evidence="4">Polysaccharide biosynthesis protein</fullName>
    </submittedName>
</protein>
<dbReference type="OrthoDB" id="9803111at2"/>
<evidence type="ECO:0000256" key="2">
    <source>
        <dbReference type="SAM" id="Phobius"/>
    </source>
</evidence>
<feature type="transmembrane region" description="Helical" evidence="2">
    <location>
        <begin position="104"/>
        <end position="125"/>
    </location>
</feature>
<reference evidence="4 5" key="1">
    <citation type="journal article" date="2015" name="Stand. Genomic Sci.">
        <title>Genomic Encyclopedia of Bacterial and Archaeal Type Strains, Phase III: the genomes of soil and plant-associated and newly described type strains.</title>
        <authorList>
            <person name="Whitman W.B."/>
            <person name="Woyke T."/>
            <person name="Klenk H.P."/>
            <person name="Zhou Y."/>
            <person name="Lilburn T.G."/>
            <person name="Beck B.J."/>
            <person name="De Vos P."/>
            <person name="Vandamme P."/>
            <person name="Eisen J.A."/>
            <person name="Garrity G."/>
            <person name="Hugenholtz P."/>
            <person name="Kyrpides N.C."/>
        </authorList>
    </citation>
    <scope>NUCLEOTIDE SEQUENCE [LARGE SCALE GENOMIC DNA]</scope>
    <source>
        <strain evidence="4 5">CGMCC 1.10115</strain>
    </source>
</reference>
<name>A0A562K568_9BACI</name>
<feature type="transmembrane region" description="Helical" evidence="2">
    <location>
        <begin position="41"/>
        <end position="63"/>
    </location>
</feature>
<proteinExistence type="inferred from homology"/>
<feature type="transmembrane region" description="Helical" evidence="2">
    <location>
        <begin position="75"/>
        <end position="98"/>
    </location>
</feature>
<comment type="caution">
    <text evidence="4">The sequence shown here is derived from an EMBL/GenBank/DDBJ whole genome shotgun (WGS) entry which is preliminary data.</text>
</comment>
<keyword evidence="2" id="KW-1133">Transmembrane helix</keyword>
<dbReference type="InterPro" id="IPR036291">
    <property type="entry name" value="NAD(P)-bd_dom_sf"/>
</dbReference>